<dbReference type="Pfam" id="PF13460">
    <property type="entry name" value="NAD_binding_10"/>
    <property type="match status" value="1"/>
</dbReference>
<keyword evidence="4" id="KW-1185">Reference proteome</keyword>
<evidence type="ECO:0000313" key="3">
    <source>
        <dbReference type="EMBL" id="QJE98670.1"/>
    </source>
</evidence>
<dbReference type="InterPro" id="IPR016040">
    <property type="entry name" value="NAD(P)-bd_dom"/>
</dbReference>
<dbReference type="KEGG" id="luo:HHL09_23760"/>
<evidence type="ECO:0000259" key="2">
    <source>
        <dbReference type="Pfam" id="PF13460"/>
    </source>
</evidence>
<dbReference type="Proteomes" id="UP000501812">
    <property type="component" value="Chromosome"/>
</dbReference>
<evidence type="ECO:0000313" key="4">
    <source>
        <dbReference type="Proteomes" id="UP000501812"/>
    </source>
</evidence>
<organism evidence="3 4">
    <name type="scientific">Luteolibacter luteus</name>
    <dbReference type="NCBI Taxonomy" id="2728835"/>
    <lineage>
        <taxon>Bacteria</taxon>
        <taxon>Pseudomonadati</taxon>
        <taxon>Verrucomicrobiota</taxon>
        <taxon>Verrucomicrobiia</taxon>
        <taxon>Verrucomicrobiales</taxon>
        <taxon>Verrucomicrobiaceae</taxon>
        <taxon>Luteolibacter</taxon>
    </lineage>
</organism>
<reference evidence="3 4" key="1">
    <citation type="submission" date="2020-04" db="EMBL/GenBank/DDBJ databases">
        <title>Luteolibacter sp. G-1-1-1 isolated from soil.</title>
        <authorList>
            <person name="Dahal R.H."/>
        </authorList>
    </citation>
    <scope>NUCLEOTIDE SEQUENCE [LARGE SCALE GENOMIC DNA]</scope>
    <source>
        <strain evidence="3 4">G-1-1-1</strain>
    </source>
</reference>
<gene>
    <name evidence="3" type="ORF">HHL09_23760</name>
</gene>
<dbReference type="InterPro" id="IPR051164">
    <property type="entry name" value="NmrA-like_oxidored"/>
</dbReference>
<dbReference type="InterPro" id="IPR036291">
    <property type="entry name" value="NAD(P)-bd_dom_sf"/>
</dbReference>
<dbReference type="AlphaFoldDB" id="A0A858RRB1"/>
<name>A0A858RRB1_9BACT</name>
<dbReference type="Gene3D" id="3.40.50.720">
    <property type="entry name" value="NAD(P)-binding Rossmann-like Domain"/>
    <property type="match status" value="1"/>
</dbReference>
<dbReference type="SUPFAM" id="SSF51735">
    <property type="entry name" value="NAD(P)-binding Rossmann-fold domains"/>
    <property type="match status" value="1"/>
</dbReference>
<keyword evidence="1" id="KW-0521">NADP</keyword>
<dbReference type="RefSeq" id="WP_169457157.1">
    <property type="nucleotide sequence ID" value="NZ_CP051774.1"/>
</dbReference>
<evidence type="ECO:0000256" key="1">
    <source>
        <dbReference type="ARBA" id="ARBA00022857"/>
    </source>
</evidence>
<proteinExistence type="predicted"/>
<dbReference type="PANTHER" id="PTHR42748:SF3">
    <property type="entry name" value="BLL4366 PROTEIN"/>
    <property type="match status" value="1"/>
</dbReference>
<dbReference type="EMBL" id="CP051774">
    <property type="protein sequence ID" value="QJE98670.1"/>
    <property type="molecule type" value="Genomic_DNA"/>
</dbReference>
<accession>A0A858RRB1</accession>
<feature type="domain" description="NAD(P)-binding" evidence="2">
    <location>
        <begin position="13"/>
        <end position="179"/>
    </location>
</feature>
<protein>
    <submittedName>
        <fullName evidence="3">SDR family oxidoreductase</fullName>
    </submittedName>
</protein>
<dbReference type="PANTHER" id="PTHR42748">
    <property type="entry name" value="NITROGEN METABOLITE REPRESSION PROTEIN NMRA FAMILY MEMBER"/>
    <property type="match status" value="1"/>
</dbReference>
<sequence length="257" mass="27096">MNTQLSSKIVIIGGTGLIGTKVGKILTARGYQVIAASPSRGINALTGEGLDAALAGARIVIDVSNSPSFENDPVMEFFTTSGKNLAAAEKAAGVQHHIALSVVGTDRLQTNGYFRAKLVQENLIKESGIPYTIIRATQFHEFVDSIAYAATVDGRVRLSPSLFQPIAADDVASAVAEAAVADPLNGIRDIAGPEKLSLSGLVRKHLAETGDTREVIDDPSAGYFGAPIDDQSLTAGPDAWLGSVRFDEWFRQSVATK</sequence>